<gene>
    <name evidence="1" type="ORF">RPERSI_LOCUS13014</name>
</gene>
<dbReference type="EMBL" id="CAJVQC010028426">
    <property type="protein sequence ID" value="CAG8739590.1"/>
    <property type="molecule type" value="Genomic_DNA"/>
</dbReference>
<organism evidence="1 2">
    <name type="scientific">Racocetra persica</name>
    <dbReference type="NCBI Taxonomy" id="160502"/>
    <lineage>
        <taxon>Eukaryota</taxon>
        <taxon>Fungi</taxon>
        <taxon>Fungi incertae sedis</taxon>
        <taxon>Mucoromycota</taxon>
        <taxon>Glomeromycotina</taxon>
        <taxon>Glomeromycetes</taxon>
        <taxon>Diversisporales</taxon>
        <taxon>Gigasporaceae</taxon>
        <taxon>Racocetra</taxon>
    </lineage>
</organism>
<keyword evidence="2" id="KW-1185">Reference proteome</keyword>
<comment type="caution">
    <text evidence="1">The sequence shown here is derived from an EMBL/GenBank/DDBJ whole genome shotgun (WGS) entry which is preliminary data.</text>
</comment>
<proteinExistence type="predicted"/>
<evidence type="ECO:0000313" key="2">
    <source>
        <dbReference type="Proteomes" id="UP000789920"/>
    </source>
</evidence>
<dbReference type="Proteomes" id="UP000789920">
    <property type="component" value="Unassembled WGS sequence"/>
</dbReference>
<reference evidence="1" key="1">
    <citation type="submission" date="2021-06" db="EMBL/GenBank/DDBJ databases">
        <authorList>
            <person name="Kallberg Y."/>
            <person name="Tangrot J."/>
            <person name="Rosling A."/>
        </authorList>
    </citation>
    <scope>NUCLEOTIDE SEQUENCE</scope>
    <source>
        <strain evidence="1">MA461A</strain>
    </source>
</reference>
<accession>A0ACA9Q7M3</accession>
<name>A0ACA9Q7M3_9GLOM</name>
<sequence length="163" mass="19385">MPRTTPSENLSPYENLIKFLQENIKFLNREKRRLEQCLQDKKINEANFKQKFEEFQNLIKDRKSILDELIEYKEKINNKYEFTAEATNQIIKCFYREREDLKIEDEKIAAENANLAEEKVATENVNLVEEKLAAENANLAEENKKLKKENAQLKMEIQSLKKQ</sequence>
<evidence type="ECO:0000313" key="1">
    <source>
        <dbReference type="EMBL" id="CAG8739590.1"/>
    </source>
</evidence>
<feature type="non-terminal residue" evidence="1">
    <location>
        <position position="163"/>
    </location>
</feature>
<protein>
    <submittedName>
        <fullName evidence="1">27085_t:CDS:1</fullName>
    </submittedName>
</protein>